<proteinExistence type="predicted"/>
<protein>
    <recommendedName>
        <fullName evidence="4">Periplasmic heavy metal sensor</fullName>
    </recommendedName>
</protein>
<dbReference type="eggNOG" id="COG3678">
    <property type="taxonomic scope" value="Bacteria"/>
</dbReference>
<name>I4CB71_DESTA</name>
<feature type="chain" id="PRO_5003687251" description="Periplasmic heavy metal sensor" evidence="1">
    <location>
        <begin position="25"/>
        <end position="165"/>
    </location>
</feature>
<keyword evidence="1" id="KW-0732">Signal</keyword>
<dbReference type="InterPro" id="IPR025961">
    <property type="entry name" value="Metal_resist"/>
</dbReference>
<evidence type="ECO:0000313" key="3">
    <source>
        <dbReference type="Proteomes" id="UP000006055"/>
    </source>
</evidence>
<reference evidence="3" key="1">
    <citation type="submission" date="2012-06" db="EMBL/GenBank/DDBJ databases">
        <title>Complete sequence of chromosome of Desulfomonile tiedjei DSM 6799.</title>
        <authorList>
            <person name="Lucas S."/>
            <person name="Copeland A."/>
            <person name="Lapidus A."/>
            <person name="Glavina del Rio T."/>
            <person name="Dalin E."/>
            <person name="Tice H."/>
            <person name="Bruce D."/>
            <person name="Goodwin L."/>
            <person name="Pitluck S."/>
            <person name="Peters L."/>
            <person name="Ovchinnikova G."/>
            <person name="Zeytun A."/>
            <person name="Lu M."/>
            <person name="Kyrpides N."/>
            <person name="Mavromatis K."/>
            <person name="Ivanova N."/>
            <person name="Brettin T."/>
            <person name="Detter J.C."/>
            <person name="Han C."/>
            <person name="Larimer F."/>
            <person name="Land M."/>
            <person name="Hauser L."/>
            <person name="Markowitz V."/>
            <person name="Cheng J.-F."/>
            <person name="Hugenholtz P."/>
            <person name="Woyke T."/>
            <person name="Wu D."/>
            <person name="Spring S."/>
            <person name="Schroeder M."/>
            <person name="Brambilla E."/>
            <person name="Klenk H.-P."/>
            <person name="Eisen J.A."/>
        </authorList>
    </citation>
    <scope>NUCLEOTIDE SEQUENCE [LARGE SCALE GENOMIC DNA]</scope>
    <source>
        <strain evidence="3">ATCC 49306 / DSM 6799 / DCB-1</strain>
    </source>
</reference>
<dbReference type="EMBL" id="CP003360">
    <property type="protein sequence ID" value="AFM26812.1"/>
    <property type="molecule type" value="Genomic_DNA"/>
</dbReference>
<evidence type="ECO:0008006" key="4">
    <source>
        <dbReference type="Google" id="ProtNLM"/>
    </source>
</evidence>
<dbReference type="AlphaFoldDB" id="I4CB71"/>
<accession>I4CB71</accession>
<dbReference type="Proteomes" id="UP000006055">
    <property type="component" value="Chromosome"/>
</dbReference>
<feature type="signal peptide" evidence="1">
    <location>
        <begin position="1"/>
        <end position="24"/>
    </location>
</feature>
<dbReference type="HOGENOM" id="CLU_1608230_0_0_7"/>
<dbReference type="CDD" id="cd09916">
    <property type="entry name" value="CpxP_like"/>
    <property type="match status" value="1"/>
</dbReference>
<keyword evidence="3" id="KW-1185">Reference proteome</keyword>
<organism evidence="2 3">
    <name type="scientific">Desulfomonile tiedjei (strain ATCC 49306 / DSM 6799 / DCB-1)</name>
    <dbReference type="NCBI Taxonomy" id="706587"/>
    <lineage>
        <taxon>Bacteria</taxon>
        <taxon>Pseudomonadati</taxon>
        <taxon>Thermodesulfobacteriota</taxon>
        <taxon>Desulfomonilia</taxon>
        <taxon>Desulfomonilales</taxon>
        <taxon>Desulfomonilaceae</taxon>
        <taxon>Desulfomonile</taxon>
    </lineage>
</organism>
<dbReference type="GO" id="GO:0042597">
    <property type="term" value="C:periplasmic space"/>
    <property type="evidence" value="ECO:0007669"/>
    <property type="project" value="InterPro"/>
</dbReference>
<evidence type="ECO:0000313" key="2">
    <source>
        <dbReference type="EMBL" id="AFM26812.1"/>
    </source>
</evidence>
<dbReference type="RefSeq" id="WP_014811934.1">
    <property type="nucleotide sequence ID" value="NC_018025.1"/>
</dbReference>
<dbReference type="InterPro" id="IPR012899">
    <property type="entry name" value="LTXXQ"/>
</dbReference>
<evidence type="ECO:0000256" key="1">
    <source>
        <dbReference type="SAM" id="SignalP"/>
    </source>
</evidence>
<gene>
    <name evidence="2" type="ordered locus">Desti_4175</name>
</gene>
<dbReference type="Gene3D" id="1.20.120.1490">
    <property type="match status" value="1"/>
</dbReference>
<dbReference type="Pfam" id="PF13801">
    <property type="entry name" value="Metal_resist"/>
    <property type="match status" value="1"/>
</dbReference>
<dbReference type="KEGG" id="dti:Desti_4175"/>
<sequence length="165" mass="17423">MKSRMSIAVLAALFVLSLSVAAYAQRGACCAGGGGPAVWNELSPEQKQQASALRTEFMKKQEAVRSQMAQKRIELQELASKDKADEAAIEKKRQEIWALQDQARDERRAMGTKFRALLTPEQRQKLGPVGMGMGFGRGAGACGFGAGCGGGPGRGCGGPGFSSTL</sequence>
<dbReference type="STRING" id="706587.Desti_4175"/>